<evidence type="ECO:0000313" key="7">
    <source>
        <dbReference type="EMBL" id="GAU07400.1"/>
    </source>
</evidence>
<dbReference type="GO" id="GO:0016887">
    <property type="term" value="F:ATP hydrolysis activity"/>
    <property type="evidence" value="ECO:0007669"/>
    <property type="project" value="InterPro"/>
</dbReference>
<dbReference type="FunFam" id="3.40.50.300:FF:000134">
    <property type="entry name" value="Iron-enterobactin ABC transporter ATP-binding protein"/>
    <property type="match status" value="1"/>
</dbReference>
<evidence type="ECO:0000256" key="3">
    <source>
        <dbReference type="ARBA" id="ARBA00022840"/>
    </source>
</evidence>
<dbReference type="GO" id="GO:0005524">
    <property type="term" value="F:ATP binding"/>
    <property type="evidence" value="ECO:0007669"/>
    <property type="project" value="UniProtKB-KW"/>
</dbReference>
<proteinExistence type="predicted"/>
<dbReference type="PANTHER" id="PTHR42794">
    <property type="entry name" value="HEMIN IMPORT ATP-BINDING PROTEIN HMUV"/>
    <property type="match status" value="1"/>
</dbReference>
<dbReference type="Proteomes" id="UP000095200">
    <property type="component" value="Unassembled WGS sequence"/>
</dbReference>
<feature type="domain" description="ABC transporter" evidence="6">
    <location>
        <begin position="3"/>
        <end position="239"/>
    </location>
</feature>
<name>A0A194ADX3_9BACT</name>
<evidence type="ECO:0000256" key="5">
    <source>
        <dbReference type="ARBA" id="ARBA00037066"/>
    </source>
</evidence>
<dbReference type="RefSeq" id="WP_069856839.1">
    <property type="nucleotide sequence ID" value="NZ_BDFE01000004.1"/>
</dbReference>
<dbReference type="AlphaFoldDB" id="A0A194ADX3"/>
<dbReference type="InterPro" id="IPR003593">
    <property type="entry name" value="AAA+_ATPase"/>
</dbReference>
<dbReference type="InterPro" id="IPR017871">
    <property type="entry name" value="ABC_transporter-like_CS"/>
</dbReference>
<protein>
    <submittedName>
        <fullName evidence="7">ABC transporter</fullName>
    </submittedName>
</protein>
<dbReference type="Gene3D" id="3.40.50.300">
    <property type="entry name" value="P-loop containing nucleotide triphosphate hydrolases"/>
    <property type="match status" value="1"/>
</dbReference>
<evidence type="ECO:0000313" key="8">
    <source>
        <dbReference type="Proteomes" id="UP000095200"/>
    </source>
</evidence>
<comment type="function">
    <text evidence="5">Part of the ABC transporter complex HmuTUV involved in hemin import. Responsible for energy coupling to the transport system.</text>
</comment>
<dbReference type="SUPFAM" id="SSF52540">
    <property type="entry name" value="P-loop containing nucleoside triphosphate hydrolases"/>
    <property type="match status" value="1"/>
</dbReference>
<accession>A0A194ADX3</accession>
<keyword evidence="1" id="KW-0813">Transport</keyword>
<comment type="caution">
    <text evidence="7">The sequence shown here is derived from an EMBL/GenBank/DDBJ whole genome shotgun (WGS) entry which is preliminary data.</text>
</comment>
<keyword evidence="3" id="KW-0067">ATP-binding</keyword>
<evidence type="ECO:0000256" key="4">
    <source>
        <dbReference type="ARBA" id="ARBA00022967"/>
    </source>
</evidence>
<sequence length="259" mass="29129">MSLSCHSLNYYYGPHHALKNIDFEIKDACFCALLGRNGSGKTTLLHCMNGILKPSSGSLVLDGMDMTRATAREIARQVSMVPQERTEMFPFNVLDVVVMGRTPFLKMYQSPSDLDYAMAKKVLAMLGARKLAPRNFNRISGGERQLALMARALVQDPTTLLLDEPTNHLDFKNQYLLLERIKALCRERKTRVVTSMHDPNMATLFADWVVLLKYGRIVAQGPTQEIMTETNLSDLYETELRKINIGTDRPVFLPASVTA</sequence>
<organism evidence="7 8">
    <name type="scientific">Desulfoplanes formicivorans</name>
    <dbReference type="NCBI Taxonomy" id="1592317"/>
    <lineage>
        <taxon>Bacteria</taxon>
        <taxon>Pseudomonadati</taxon>
        <taxon>Thermodesulfobacteriota</taxon>
        <taxon>Desulfovibrionia</taxon>
        <taxon>Desulfovibrionales</taxon>
        <taxon>Desulfoplanaceae</taxon>
        <taxon>Desulfoplanes</taxon>
    </lineage>
</organism>
<keyword evidence="4" id="KW-1278">Translocase</keyword>
<dbReference type="CDD" id="cd03214">
    <property type="entry name" value="ABC_Iron-Siderophores_B12_Hemin"/>
    <property type="match status" value="1"/>
</dbReference>
<dbReference type="EMBL" id="BDFE01000004">
    <property type="protein sequence ID" value="GAU07400.1"/>
    <property type="molecule type" value="Genomic_DNA"/>
</dbReference>
<keyword evidence="2" id="KW-0547">Nucleotide-binding</keyword>
<gene>
    <name evidence="7" type="ORF">DPF_0078</name>
</gene>
<keyword evidence="8" id="KW-1185">Reference proteome</keyword>
<dbReference type="InterPro" id="IPR003439">
    <property type="entry name" value="ABC_transporter-like_ATP-bd"/>
</dbReference>
<dbReference type="InterPro" id="IPR027417">
    <property type="entry name" value="P-loop_NTPase"/>
</dbReference>
<dbReference type="STRING" id="1592317.DPF_0078"/>
<evidence type="ECO:0000256" key="2">
    <source>
        <dbReference type="ARBA" id="ARBA00022741"/>
    </source>
</evidence>
<dbReference type="PROSITE" id="PS00211">
    <property type="entry name" value="ABC_TRANSPORTER_1"/>
    <property type="match status" value="1"/>
</dbReference>
<reference evidence="8" key="1">
    <citation type="submission" date="2016-06" db="EMBL/GenBank/DDBJ databases">
        <title>Draft genome sequence of Desulfoplanes formicivorans strain Pf12B.</title>
        <authorList>
            <person name="Watanabe M."/>
            <person name="Kojima H."/>
            <person name="Fukui M."/>
        </authorList>
    </citation>
    <scope>NUCLEOTIDE SEQUENCE [LARGE SCALE GENOMIC DNA]</scope>
    <source>
        <strain evidence="8">Pf12B</strain>
    </source>
</reference>
<evidence type="ECO:0000256" key="1">
    <source>
        <dbReference type="ARBA" id="ARBA00022448"/>
    </source>
</evidence>
<dbReference type="PANTHER" id="PTHR42794:SF1">
    <property type="entry name" value="HEMIN IMPORT ATP-BINDING PROTEIN HMUV"/>
    <property type="match status" value="1"/>
</dbReference>
<dbReference type="PROSITE" id="PS50893">
    <property type="entry name" value="ABC_TRANSPORTER_2"/>
    <property type="match status" value="1"/>
</dbReference>
<evidence type="ECO:0000259" key="6">
    <source>
        <dbReference type="PROSITE" id="PS50893"/>
    </source>
</evidence>
<dbReference type="SMART" id="SM00382">
    <property type="entry name" value="AAA"/>
    <property type="match status" value="1"/>
</dbReference>
<dbReference type="Pfam" id="PF00005">
    <property type="entry name" value="ABC_tran"/>
    <property type="match status" value="1"/>
</dbReference>
<dbReference type="OrthoDB" id="9809450at2"/>